<evidence type="ECO:0000256" key="1">
    <source>
        <dbReference type="SAM" id="MobiDB-lite"/>
    </source>
</evidence>
<feature type="transmembrane region" description="Helical" evidence="2">
    <location>
        <begin position="102"/>
        <end position="125"/>
    </location>
</feature>
<comment type="caution">
    <text evidence="3">The sequence shown here is derived from an EMBL/GenBank/DDBJ whole genome shotgun (WGS) entry which is preliminary data.</text>
</comment>
<dbReference type="OrthoDB" id="5194448at2"/>
<evidence type="ECO:0000313" key="4">
    <source>
        <dbReference type="Proteomes" id="UP000320235"/>
    </source>
</evidence>
<name>A0A543FM69_9MICO</name>
<feature type="compositionally biased region" description="Basic and acidic residues" evidence="1">
    <location>
        <begin position="53"/>
        <end position="64"/>
    </location>
</feature>
<dbReference type="EMBL" id="VFPE01000001">
    <property type="protein sequence ID" value="TQM34948.1"/>
    <property type="molecule type" value="Genomic_DNA"/>
</dbReference>
<dbReference type="InterPro" id="IPR021403">
    <property type="entry name" value="DUF3043"/>
</dbReference>
<dbReference type="Pfam" id="PF11241">
    <property type="entry name" value="DUF3043"/>
    <property type="match status" value="1"/>
</dbReference>
<feature type="region of interest" description="Disordered" evidence="1">
    <location>
        <begin position="1"/>
        <end position="64"/>
    </location>
</feature>
<dbReference type="RefSeq" id="WP_141893506.1">
    <property type="nucleotide sequence ID" value="NZ_BAABLH010000005.1"/>
</dbReference>
<protein>
    <submittedName>
        <fullName evidence="3">DUF3043 family protein</fullName>
    </submittedName>
</protein>
<evidence type="ECO:0000256" key="2">
    <source>
        <dbReference type="SAM" id="Phobius"/>
    </source>
</evidence>
<reference evidence="3 4" key="1">
    <citation type="submission" date="2019-06" db="EMBL/GenBank/DDBJ databases">
        <title>Sequencing the genomes of 1000 actinobacteria strains.</title>
        <authorList>
            <person name="Klenk H.-P."/>
        </authorList>
    </citation>
    <scope>NUCLEOTIDE SEQUENCE [LARGE SCALE GENOMIC DNA]</scope>
    <source>
        <strain evidence="3 4">DSM 105492</strain>
    </source>
</reference>
<keyword evidence="2" id="KW-1133">Transmembrane helix</keyword>
<accession>A0A543FM69</accession>
<organism evidence="3 4">
    <name type="scientific">Microbacterium kyungheense</name>
    <dbReference type="NCBI Taxonomy" id="1263636"/>
    <lineage>
        <taxon>Bacteria</taxon>
        <taxon>Bacillati</taxon>
        <taxon>Actinomycetota</taxon>
        <taxon>Actinomycetes</taxon>
        <taxon>Micrococcales</taxon>
        <taxon>Microbacteriaceae</taxon>
        <taxon>Microbacterium</taxon>
    </lineage>
</organism>
<feature type="transmembrane region" description="Helical" evidence="2">
    <location>
        <begin position="131"/>
        <end position="154"/>
    </location>
</feature>
<dbReference type="AlphaFoldDB" id="A0A543FM69"/>
<dbReference type="Proteomes" id="UP000320235">
    <property type="component" value="Unassembled WGS sequence"/>
</dbReference>
<proteinExistence type="predicted"/>
<keyword evidence="2" id="KW-0472">Membrane</keyword>
<keyword evidence="2" id="KW-0812">Transmembrane</keyword>
<gene>
    <name evidence="3" type="ORF">FB391_1244</name>
</gene>
<sequence length="199" mass="21707">MAKNSAPAPNDAPSEGTVLNGGGGLNGAPAGKGRATPSRAEQEAARKRPLVPDTKEAKARAKADLATQREKARIGMANGDPRYLPARDQGAQRKFARDWVDAGWHLGEIVMPAMVLVILATFVNIPALQFYAFVGLWIFIVFVIVDMVLTSILVKRAVKKKFGADKMEKGLGWYAAMRTVQMRFLRLPKPQVKRGQKPA</sequence>
<keyword evidence="4" id="KW-1185">Reference proteome</keyword>
<evidence type="ECO:0000313" key="3">
    <source>
        <dbReference type="EMBL" id="TQM34948.1"/>
    </source>
</evidence>